<evidence type="ECO:0000313" key="1">
    <source>
        <dbReference type="EMBL" id="SSA44728.1"/>
    </source>
</evidence>
<evidence type="ECO:0000313" key="2">
    <source>
        <dbReference type="Proteomes" id="UP000250222"/>
    </source>
</evidence>
<organism evidence="1 2">
    <name type="scientific">Georgenia satyanarayanai</name>
    <dbReference type="NCBI Taxonomy" id="860221"/>
    <lineage>
        <taxon>Bacteria</taxon>
        <taxon>Bacillati</taxon>
        <taxon>Actinomycetota</taxon>
        <taxon>Actinomycetes</taxon>
        <taxon>Micrococcales</taxon>
        <taxon>Bogoriellaceae</taxon>
        <taxon>Georgenia</taxon>
    </lineage>
</organism>
<dbReference type="AlphaFoldDB" id="A0A2Y9AN21"/>
<sequence length="377" mass="41160">MANSGGGLIVFGIGEEGAEKHLAAAPFELTPEPEQSIHQILATRVRPLVRPIVEAVHVGNQQEGYLLVQVPDSTNAPHFYEHKSDLRNAPAAPFRHGSGTEIMREREIERAYLARFARQGDLNTRLSNLLARSSRRASPTSPLGETNTRWIAIAVAPYGSVPLAIGDPDSRIARDVIFETSIIENSLQSADLPSLLDPIANDCRSGLRRWTFQYHPPGASAFDSALQFADLHYDGRMLLANPVALPRDGQPGDSVRVSLLQAERTIGAGVLLARAWMQARRITDGAAVRVTMWKPGNPEAMTSLHVSDHSMNGLTHGNNPLLELEEIDASVPASKSDDDLLATATELALGFAHQFGQQKLHTLRARTQELSDRPLRP</sequence>
<dbReference type="Proteomes" id="UP000250222">
    <property type="component" value="Unassembled WGS sequence"/>
</dbReference>
<accession>A0A2Y9AN21</accession>
<protein>
    <recommendedName>
        <fullName evidence="3">DNA-binding domain-containing protein</fullName>
    </recommendedName>
</protein>
<proteinExistence type="predicted"/>
<evidence type="ECO:0008006" key="3">
    <source>
        <dbReference type="Google" id="ProtNLM"/>
    </source>
</evidence>
<name>A0A2Y9AN21_9MICO</name>
<dbReference type="EMBL" id="UETB01000010">
    <property type="protein sequence ID" value="SSA44728.1"/>
    <property type="molecule type" value="Genomic_DNA"/>
</dbReference>
<dbReference type="InterPro" id="IPR038461">
    <property type="entry name" value="Schlafen_AlbA_2_dom_sf"/>
</dbReference>
<gene>
    <name evidence="1" type="ORF">SAMN05216184_11017</name>
</gene>
<reference evidence="1 2" key="1">
    <citation type="submission" date="2016-10" db="EMBL/GenBank/DDBJ databases">
        <authorList>
            <person name="Cai Z."/>
        </authorList>
    </citation>
    <scope>NUCLEOTIDE SEQUENCE [LARGE SCALE GENOMIC DNA]</scope>
    <source>
        <strain evidence="1 2">CGMCC 1.10826</strain>
    </source>
</reference>
<keyword evidence="2" id="KW-1185">Reference proteome</keyword>
<dbReference type="Gene3D" id="3.30.950.30">
    <property type="entry name" value="Schlafen, AAA domain"/>
    <property type="match status" value="1"/>
</dbReference>